<dbReference type="EMBL" id="JACHMH010000001">
    <property type="protein sequence ID" value="MBB4677275.1"/>
    <property type="molecule type" value="Genomic_DNA"/>
</dbReference>
<reference evidence="1 2" key="1">
    <citation type="submission" date="2020-08" db="EMBL/GenBank/DDBJ databases">
        <title>Sequencing the genomes of 1000 actinobacteria strains.</title>
        <authorList>
            <person name="Klenk H.-P."/>
        </authorList>
    </citation>
    <scope>NUCLEOTIDE SEQUENCE [LARGE SCALE GENOMIC DNA]</scope>
    <source>
        <strain evidence="1 2">DSM 44230</strain>
    </source>
</reference>
<accession>A0A7W7C9Y8</accession>
<organism evidence="1 2">
    <name type="scientific">Crossiella cryophila</name>
    <dbReference type="NCBI Taxonomy" id="43355"/>
    <lineage>
        <taxon>Bacteria</taxon>
        <taxon>Bacillati</taxon>
        <taxon>Actinomycetota</taxon>
        <taxon>Actinomycetes</taxon>
        <taxon>Pseudonocardiales</taxon>
        <taxon>Pseudonocardiaceae</taxon>
        <taxon>Crossiella</taxon>
    </lineage>
</organism>
<dbReference type="RefSeq" id="WP_185003247.1">
    <property type="nucleotide sequence ID" value="NZ_JACHMH010000001.1"/>
</dbReference>
<gene>
    <name evidence="1" type="ORF">HNR67_003393</name>
</gene>
<sequence length="911" mass="98224">MTEEQAPARMLATAEHMPAGLPRYEALERAARGADAARDVRLGLRVRLAMIRLCHELRRSDLMLAPFAWAVAAERREPAAFDAAALHQLRWMHKWVVNGLISDPRFSLTQVQAALDELAARFQREGASPQPVLGLRVRLADQRGHAEAEELFPAWLGSPGDQLSDCAACVVGAQVEFLVGHGRFAEALAHADPVLRQESACSMQPAGVLSSLLGAFLLAGEPARARQAHLMAYRRLRDRPGDGAALAANLEFLAVTGNAERGLELVERHASLLTELPNPLARLGFLGAAALVLGRIDPARPVSAGPRRVAAGVLRAELVAEAGALAEAFDRRNGAVWLMRRLAEFLEQPDGSRVTLALPPAEVAEPVAPPEDPRTVAAAAVDAFDAGDFVTGHRLLTSLPRSVELPEVLALRVRARRMFETRPQPAEARTVFAETVEAFAKLGEHELAVRHRCGLAMLELRAHADHRAGAVAEQAVRDAVLLGDPELEVGARLVLAEVCQERGLSEPAATQLDAARDLVAVRARRLATRLAVREAEQFMLGGDQTAALDALTTTLTIDSSPADRFSALLARARLCKDLGEHEDTVAAYGELAAFATAADGPWTAEALLEQAAVLVELDLEVDRLPDLVDAVAACRRHLGATATAQACFLLSGAYLELDRYVEAAETLEEALRLVEGKEQRSTELPVRHRLGAVCGVLGEHEAAEEHLLAALDLVPPENRLHRAQVLANLAAAYTNLERVEPTRAAYWESAEILCTAGRAEAAARMLLRLANSIGAQDQEAALAALTRATELAVDADEELHAELIAGRAFVLALHGRYAESLTDNAEAERLAVRLGDVLWQVYLVNRSAQIHLLQGDPRLSESEARRAAALLPEDAPHADVAGVLKALSDALTEQHRTVERDPLAQELLARL</sequence>
<dbReference type="Gene3D" id="1.25.40.10">
    <property type="entry name" value="Tetratricopeptide repeat domain"/>
    <property type="match status" value="1"/>
</dbReference>
<dbReference type="SUPFAM" id="SSF48452">
    <property type="entry name" value="TPR-like"/>
    <property type="match status" value="2"/>
</dbReference>
<evidence type="ECO:0000313" key="2">
    <source>
        <dbReference type="Proteomes" id="UP000533598"/>
    </source>
</evidence>
<keyword evidence="2" id="KW-1185">Reference proteome</keyword>
<dbReference type="InterPro" id="IPR011990">
    <property type="entry name" value="TPR-like_helical_dom_sf"/>
</dbReference>
<dbReference type="AlphaFoldDB" id="A0A7W7C9Y8"/>
<protein>
    <submittedName>
        <fullName evidence="1">Tetratricopeptide (TPR) repeat protein</fullName>
    </submittedName>
</protein>
<dbReference type="Proteomes" id="UP000533598">
    <property type="component" value="Unassembled WGS sequence"/>
</dbReference>
<proteinExistence type="predicted"/>
<name>A0A7W7C9Y8_9PSEU</name>
<evidence type="ECO:0000313" key="1">
    <source>
        <dbReference type="EMBL" id="MBB4677275.1"/>
    </source>
</evidence>
<comment type="caution">
    <text evidence="1">The sequence shown here is derived from an EMBL/GenBank/DDBJ whole genome shotgun (WGS) entry which is preliminary data.</text>
</comment>